<dbReference type="PROSITE" id="PS51354">
    <property type="entry name" value="GLUTAREDOXIN_2"/>
    <property type="match status" value="1"/>
</dbReference>
<dbReference type="InterPro" id="IPR002109">
    <property type="entry name" value="Glutaredoxin"/>
</dbReference>
<dbReference type="InterPro" id="IPR036249">
    <property type="entry name" value="Thioredoxin-like_sf"/>
</dbReference>
<reference evidence="2 3" key="1">
    <citation type="submission" date="2020-07" db="EMBL/GenBank/DDBJ databases">
        <title>Sequencing the genomes of 1000 actinobacteria strains.</title>
        <authorList>
            <person name="Klenk H.-P."/>
        </authorList>
    </citation>
    <scope>NUCLEOTIDE SEQUENCE [LARGE SCALE GENOMIC DNA]</scope>
    <source>
        <strain evidence="2 3">DSM 103164</strain>
    </source>
</reference>
<dbReference type="Gene3D" id="3.40.30.10">
    <property type="entry name" value="Glutaredoxin"/>
    <property type="match status" value="1"/>
</dbReference>
<comment type="caution">
    <text evidence="2">The sequence shown here is derived from an EMBL/GenBank/DDBJ whole genome shotgun (WGS) entry which is preliminary data.</text>
</comment>
<name>A0A7Z0IMH2_9ACTN</name>
<keyword evidence="3" id="KW-1185">Reference proteome</keyword>
<dbReference type="EMBL" id="JACBZS010000002">
    <property type="protein sequence ID" value="NYI72739.1"/>
    <property type="molecule type" value="Genomic_DNA"/>
</dbReference>
<accession>A0A7Z0IMH2</accession>
<dbReference type="CDD" id="cd02976">
    <property type="entry name" value="NrdH"/>
    <property type="match status" value="1"/>
</dbReference>
<dbReference type="AlphaFoldDB" id="A0A7Z0IMH2"/>
<proteinExistence type="predicted"/>
<organism evidence="2 3">
    <name type="scientific">Naumannella cuiyingiana</name>
    <dbReference type="NCBI Taxonomy" id="1347891"/>
    <lineage>
        <taxon>Bacteria</taxon>
        <taxon>Bacillati</taxon>
        <taxon>Actinomycetota</taxon>
        <taxon>Actinomycetes</taxon>
        <taxon>Propionibacteriales</taxon>
        <taxon>Propionibacteriaceae</taxon>
        <taxon>Naumannella</taxon>
    </lineage>
</organism>
<sequence>MTSDLVVTVYTTPRCVQCRPTLRALTAAGIQVVEVDLGEHPDAIDWITDDLGYSHSPVVVVDDHQHWSGFRPDLISQLSERSA</sequence>
<dbReference type="RefSeq" id="WP_246293541.1">
    <property type="nucleotide sequence ID" value="NZ_JACBZS010000002.1"/>
</dbReference>
<dbReference type="SUPFAM" id="SSF52833">
    <property type="entry name" value="Thioredoxin-like"/>
    <property type="match status" value="1"/>
</dbReference>
<evidence type="ECO:0000313" key="3">
    <source>
        <dbReference type="Proteomes" id="UP000527616"/>
    </source>
</evidence>
<gene>
    <name evidence="2" type="ORF">GGQ54_003353</name>
</gene>
<evidence type="ECO:0000259" key="1">
    <source>
        <dbReference type="Pfam" id="PF00462"/>
    </source>
</evidence>
<dbReference type="Pfam" id="PF00462">
    <property type="entry name" value="Glutaredoxin"/>
    <property type="match status" value="1"/>
</dbReference>
<dbReference type="Proteomes" id="UP000527616">
    <property type="component" value="Unassembled WGS sequence"/>
</dbReference>
<feature type="domain" description="Glutaredoxin" evidence="1">
    <location>
        <begin position="7"/>
        <end position="64"/>
    </location>
</feature>
<protein>
    <submittedName>
        <fullName evidence="2">Glutaredoxin-like protein NrdH</fullName>
    </submittedName>
</protein>
<evidence type="ECO:0000313" key="2">
    <source>
        <dbReference type="EMBL" id="NYI72739.1"/>
    </source>
</evidence>